<evidence type="ECO:0000313" key="1">
    <source>
        <dbReference type="EMBL" id="VVU99963.1"/>
    </source>
</evidence>
<sequence>MNKLPIYIFTISFLFLSFTSFAQEEQSDEESIDTIIAFKEKYGLRVGIDLVKLVRSFTDDDYRGLEVQGDFRIYKKYYLAAEIGNEDYTYDEPNLLINTKGSYVKIGGNYNAYSNWAGMQNELFVGLRYGFASFSHTLEKYKIYTSDTYFAPDIREVNRDYDGLTGSWIELQFGIKTEIFNNLFLSAHVQLKSYLSDKSLNDFETLYVPGFHRTYQDSSIGVGWGYSISYLIPIFKKDKEQEVSN</sequence>
<reference evidence="1" key="1">
    <citation type="submission" date="2019-09" db="EMBL/GenBank/DDBJ databases">
        <authorList>
            <person name="Rodrigo-Torres L."/>
            <person name="Arahal R. D."/>
            <person name="Lucena T."/>
        </authorList>
    </citation>
    <scope>NUCLEOTIDE SEQUENCE</scope>
    <source>
        <strain evidence="1">ISS653</strain>
    </source>
</reference>
<keyword evidence="2" id="KW-1185">Reference proteome</keyword>
<dbReference type="Proteomes" id="UP000356253">
    <property type="component" value="Unassembled WGS sequence"/>
</dbReference>
<proteinExistence type="predicted"/>
<comment type="caution">
    <text evidence="1">The sequence shown here is derived from an EMBL/GenBank/DDBJ whole genome shotgun (WGS) entry which is preliminary data.</text>
</comment>
<dbReference type="EMBL" id="CABVMM010000004">
    <property type="protein sequence ID" value="VVU99963.1"/>
    <property type="molecule type" value="Genomic_DNA"/>
</dbReference>
<name>A0AC61Y6J0_9FLAO</name>
<protein>
    <submittedName>
        <fullName evidence="1">Uncharacterized protein</fullName>
    </submittedName>
</protein>
<organism evidence="1 2">
    <name type="scientific">Mesonia oceanica</name>
    <dbReference type="NCBI Taxonomy" id="2687242"/>
    <lineage>
        <taxon>Bacteria</taxon>
        <taxon>Pseudomonadati</taxon>
        <taxon>Bacteroidota</taxon>
        <taxon>Flavobacteriia</taxon>
        <taxon>Flavobacteriales</taxon>
        <taxon>Flavobacteriaceae</taxon>
        <taxon>Mesonia</taxon>
    </lineage>
</organism>
<evidence type="ECO:0000313" key="2">
    <source>
        <dbReference type="Proteomes" id="UP000356253"/>
    </source>
</evidence>
<gene>
    <name evidence="1" type="ORF">FVB9532_01225</name>
</gene>
<accession>A0AC61Y6J0</accession>